<dbReference type="EMBL" id="DVOJ01000003">
    <property type="protein sequence ID" value="HIV01024.1"/>
    <property type="molecule type" value="Genomic_DNA"/>
</dbReference>
<dbReference type="AlphaFoldDB" id="A0A9D1NE58"/>
<feature type="transmembrane region" description="Helical" evidence="1">
    <location>
        <begin position="31"/>
        <end position="49"/>
    </location>
</feature>
<name>A0A9D1NE58_9FIRM</name>
<feature type="transmembrane region" description="Helical" evidence="1">
    <location>
        <begin position="137"/>
        <end position="156"/>
    </location>
</feature>
<dbReference type="Proteomes" id="UP000886861">
    <property type="component" value="Unassembled WGS sequence"/>
</dbReference>
<proteinExistence type="predicted"/>
<gene>
    <name evidence="2" type="ORF">IAA62_00460</name>
</gene>
<sequence length="209" mass="23679">MDFIFILLGVLIILSLFNVGSFVYKKLKINHFVVSAFLLVLLLLLFVPNIKINNISLSIAGFIVPIVISLKLLPKLKSKRRVSSFIVSVLLTITAVLVYNLIDFSMFEYSLIKPYMPLSIVLGLVTYLICRRSSISYLSLLFGITLGQVIFYQIKFSGEILVLGSQEILTALIISTLTSLICEGIYGLYVKNKRTRYEKKLERLKTIEK</sequence>
<feature type="transmembrane region" description="Helical" evidence="1">
    <location>
        <begin position="55"/>
        <end position="73"/>
    </location>
</feature>
<evidence type="ECO:0000313" key="2">
    <source>
        <dbReference type="EMBL" id="HIV01024.1"/>
    </source>
</evidence>
<feature type="transmembrane region" description="Helical" evidence="1">
    <location>
        <begin position="168"/>
        <end position="190"/>
    </location>
</feature>
<organism evidence="2 3">
    <name type="scientific">Candidatus Caccopulliclostridium gallistercoris</name>
    <dbReference type="NCBI Taxonomy" id="2840719"/>
    <lineage>
        <taxon>Bacteria</taxon>
        <taxon>Bacillati</taxon>
        <taxon>Bacillota</taxon>
        <taxon>Clostridia</taxon>
        <taxon>Candidatus Caccopulliclostridium</taxon>
    </lineage>
</organism>
<reference evidence="2" key="1">
    <citation type="submission" date="2020-10" db="EMBL/GenBank/DDBJ databases">
        <authorList>
            <person name="Gilroy R."/>
        </authorList>
    </citation>
    <scope>NUCLEOTIDE SEQUENCE</scope>
    <source>
        <strain evidence="2">CHK186-9395</strain>
    </source>
</reference>
<accession>A0A9D1NE58</accession>
<protein>
    <submittedName>
        <fullName evidence="2">Uncharacterized protein</fullName>
    </submittedName>
</protein>
<keyword evidence="1" id="KW-1133">Transmembrane helix</keyword>
<feature type="transmembrane region" description="Helical" evidence="1">
    <location>
        <begin position="114"/>
        <end position="130"/>
    </location>
</feature>
<feature type="transmembrane region" description="Helical" evidence="1">
    <location>
        <begin position="85"/>
        <end position="102"/>
    </location>
</feature>
<keyword evidence="1" id="KW-0812">Transmembrane</keyword>
<evidence type="ECO:0000313" key="3">
    <source>
        <dbReference type="Proteomes" id="UP000886861"/>
    </source>
</evidence>
<evidence type="ECO:0000256" key="1">
    <source>
        <dbReference type="SAM" id="Phobius"/>
    </source>
</evidence>
<feature type="transmembrane region" description="Helical" evidence="1">
    <location>
        <begin position="6"/>
        <end position="24"/>
    </location>
</feature>
<reference evidence="2" key="2">
    <citation type="journal article" date="2021" name="PeerJ">
        <title>Extensive microbial diversity within the chicken gut microbiome revealed by metagenomics and culture.</title>
        <authorList>
            <person name="Gilroy R."/>
            <person name="Ravi A."/>
            <person name="Getino M."/>
            <person name="Pursley I."/>
            <person name="Horton D.L."/>
            <person name="Alikhan N.F."/>
            <person name="Baker D."/>
            <person name="Gharbi K."/>
            <person name="Hall N."/>
            <person name="Watson M."/>
            <person name="Adriaenssens E.M."/>
            <person name="Foster-Nyarko E."/>
            <person name="Jarju S."/>
            <person name="Secka A."/>
            <person name="Antonio M."/>
            <person name="Oren A."/>
            <person name="Chaudhuri R.R."/>
            <person name="La Ragione R."/>
            <person name="Hildebrand F."/>
            <person name="Pallen M.J."/>
        </authorList>
    </citation>
    <scope>NUCLEOTIDE SEQUENCE</scope>
    <source>
        <strain evidence="2">CHK186-9395</strain>
    </source>
</reference>
<keyword evidence="1" id="KW-0472">Membrane</keyword>
<comment type="caution">
    <text evidence="2">The sequence shown here is derived from an EMBL/GenBank/DDBJ whole genome shotgun (WGS) entry which is preliminary data.</text>
</comment>